<gene>
    <name evidence="3" type="ORF">BHQ10_008372</name>
</gene>
<organism evidence="3 4">
    <name type="scientific">Talaromyces amestolkiae</name>
    <dbReference type="NCBI Taxonomy" id="1196081"/>
    <lineage>
        <taxon>Eukaryota</taxon>
        <taxon>Fungi</taxon>
        <taxon>Dikarya</taxon>
        <taxon>Ascomycota</taxon>
        <taxon>Pezizomycotina</taxon>
        <taxon>Eurotiomycetes</taxon>
        <taxon>Eurotiomycetidae</taxon>
        <taxon>Eurotiales</taxon>
        <taxon>Trichocomaceae</taxon>
        <taxon>Talaromyces</taxon>
        <taxon>Talaromyces sect. Talaromyces</taxon>
    </lineage>
</organism>
<dbReference type="RefSeq" id="XP_040736874.1">
    <property type="nucleotide sequence ID" value="XM_040881170.1"/>
</dbReference>
<dbReference type="AlphaFoldDB" id="A0A364L969"/>
<feature type="domain" description="Phospholipase/carboxylesterase/thioesterase" evidence="2">
    <location>
        <begin position="11"/>
        <end position="173"/>
    </location>
</feature>
<dbReference type="Gene3D" id="3.40.50.1820">
    <property type="entry name" value="alpha/beta hydrolase"/>
    <property type="match status" value="1"/>
</dbReference>
<dbReference type="InterPro" id="IPR050565">
    <property type="entry name" value="LYPA1-2/EST-like"/>
</dbReference>
<dbReference type="SUPFAM" id="SSF53474">
    <property type="entry name" value="alpha/beta-Hydrolases"/>
    <property type="match status" value="1"/>
</dbReference>
<dbReference type="Pfam" id="PF02230">
    <property type="entry name" value="Abhydrolase_2"/>
    <property type="match status" value="2"/>
</dbReference>
<keyword evidence="4" id="KW-1185">Reference proteome</keyword>
<evidence type="ECO:0000256" key="1">
    <source>
        <dbReference type="ARBA" id="ARBA00006499"/>
    </source>
</evidence>
<evidence type="ECO:0000313" key="3">
    <source>
        <dbReference type="EMBL" id="RAO72360.1"/>
    </source>
</evidence>
<dbReference type="PANTHER" id="PTHR10655:SF63">
    <property type="entry name" value="PHOSPHOLIPASE_CARBOXYLESTERASE_THIOESTERASE DOMAIN-CONTAINING PROTEIN"/>
    <property type="match status" value="1"/>
</dbReference>
<dbReference type="GO" id="GO:0005737">
    <property type="term" value="C:cytoplasm"/>
    <property type="evidence" value="ECO:0007669"/>
    <property type="project" value="TreeGrafter"/>
</dbReference>
<dbReference type="Proteomes" id="UP000249363">
    <property type="component" value="Unassembled WGS sequence"/>
</dbReference>
<name>A0A364L969_TALAM</name>
<evidence type="ECO:0000313" key="4">
    <source>
        <dbReference type="Proteomes" id="UP000249363"/>
    </source>
</evidence>
<dbReference type="GO" id="GO:0052689">
    <property type="term" value="F:carboxylic ester hydrolase activity"/>
    <property type="evidence" value="ECO:0007669"/>
    <property type="project" value="TreeGrafter"/>
</dbReference>
<comment type="caution">
    <text evidence="3">The sequence shown here is derived from an EMBL/GenBank/DDBJ whole genome shotgun (WGS) entry which is preliminary data.</text>
</comment>
<dbReference type="GO" id="GO:0008474">
    <property type="term" value="F:palmitoyl-(protein) hydrolase activity"/>
    <property type="evidence" value="ECO:0007669"/>
    <property type="project" value="TreeGrafter"/>
</dbReference>
<dbReference type="InterPro" id="IPR029058">
    <property type="entry name" value="AB_hydrolase_fold"/>
</dbReference>
<accession>A0A364L969</accession>
<dbReference type="InterPro" id="IPR003140">
    <property type="entry name" value="PLipase/COase/thioEstase"/>
</dbReference>
<feature type="domain" description="Phospholipase/carboxylesterase/thioesterase" evidence="2">
    <location>
        <begin position="213"/>
        <end position="285"/>
    </location>
</feature>
<comment type="similarity">
    <text evidence="1">Belongs to the AB hydrolase superfamily. AB hydrolase 2 family.</text>
</comment>
<proteinExistence type="inferred from homology"/>
<dbReference type="STRING" id="1196081.A0A364L969"/>
<evidence type="ECO:0000259" key="2">
    <source>
        <dbReference type="Pfam" id="PF02230"/>
    </source>
</evidence>
<reference evidence="3 4" key="1">
    <citation type="journal article" date="2017" name="Biotechnol. Biofuels">
        <title>Differential beta-glucosidase expression as a function of carbon source availability in Talaromyces amestolkiae: a genomic and proteomic approach.</title>
        <authorList>
            <person name="de Eugenio L.I."/>
            <person name="Mendez-Liter J.A."/>
            <person name="Nieto-Dominguez M."/>
            <person name="Alonso L."/>
            <person name="Gil-Munoz J."/>
            <person name="Barriuso J."/>
            <person name="Prieto A."/>
            <person name="Martinez M.J."/>
        </authorList>
    </citation>
    <scope>NUCLEOTIDE SEQUENCE [LARGE SCALE GENOMIC DNA]</scope>
    <source>
        <strain evidence="3 4">CIB</strain>
    </source>
</reference>
<dbReference type="PANTHER" id="PTHR10655">
    <property type="entry name" value="LYSOPHOSPHOLIPASE-RELATED"/>
    <property type="match status" value="1"/>
</dbReference>
<dbReference type="EMBL" id="MIKG01000019">
    <property type="protein sequence ID" value="RAO72360.1"/>
    <property type="molecule type" value="Genomic_DNA"/>
</dbReference>
<sequence length="290" mass="32761">MSINEPYPSEPHVHATRGLHTNTAILLHGRGSNGREFAEDFLSSQTVDGKSLASHLPGWRWVFPTSRSRWSTRFEEEICSWFDAYSLTDINERSDLQIPGLRESMVDILEVIEKEIELLDGKAGRLYIGGISQGMATALWILLCCTALNRHQESIGGFLGFCGWLPFANRLESLDKQLHGHHSLARGLTSGEIQKLLVEMFPNIKDLQSTPPATRENQFRISTPIFLSHGTDDIWVPVELGRQAAGIFKNLANHVEWSEFTGAEEDGHWIKEPEGFDQIIKFIQKQSEHK</sequence>
<dbReference type="OrthoDB" id="2418081at2759"/>
<protein>
    <recommendedName>
        <fullName evidence="2">Phospholipase/carboxylesterase/thioesterase domain-containing protein</fullName>
    </recommendedName>
</protein>
<dbReference type="GeneID" id="63797586"/>